<dbReference type="Proteomes" id="UP000000226">
    <property type="component" value="Chromosome 2"/>
</dbReference>
<feature type="compositionally biased region" description="Polar residues" evidence="1">
    <location>
        <begin position="34"/>
        <end position="51"/>
    </location>
</feature>
<feature type="compositionally biased region" description="Polar residues" evidence="1">
    <location>
        <begin position="72"/>
        <end position="81"/>
    </location>
</feature>
<name>V7CL79_PHAVU</name>
<evidence type="ECO:0000313" key="3">
    <source>
        <dbReference type="Proteomes" id="UP000000226"/>
    </source>
</evidence>
<accession>V7CL79</accession>
<feature type="compositionally biased region" description="Low complexity" evidence="1">
    <location>
        <begin position="83"/>
        <end position="106"/>
    </location>
</feature>
<gene>
    <name evidence="2" type="ORF">PHAVU_002G195700g</name>
</gene>
<dbReference type="Gramene" id="ESW30947">
    <property type="protein sequence ID" value="ESW30947"/>
    <property type="gene ID" value="PHAVU_002G195700g"/>
</dbReference>
<evidence type="ECO:0000256" key="1">
    <source>
        <dbReference type="SAM" id="MobiDB-lite"/>
    </source>
</evidence>
<protein>
    <submittedName>
        <fullName evidence="2">Uncharacterized protein</fullName>
    </submittedName>
</protein>
<dbReference type="AlphaFoldDB" id="V7CL79"/>
<evidence type="ECO:0000313" key="2">
    <source>
        <dbReference type="EMBL" id="ESW30947.1"/>
    </source>
</evidence>
<feature type="compositionally biased region" description="Polar residues" evidence="1">
    <location>
        <begin position="1"/>
        <end position="25"/>
    </location>
</feature>
<proteinExistence type="predicted"/>
<dbReference type="OrthoDB" id="10550186at2759"/>
<organism evidence="2 3">
    <name type="scientific">Phaseolus vulgaris</name>
    <name type="common">Kidney bean</name>
    <name type="synonym">French bean</name>
    <dbReference type="NCBI Taxonomy" id="3885"/>
    <lineage>
        <taxon>Eukaryota</taxon>
        <taxon>Viridiplantae</taxon>
        <taxon>Streptophyta</taxon>
        <taxon>Embryophyta</taxon>
        <taxon>Tracheophyta</taxon>
        <taxon>Spermatophyta</taxon>
        <taxon>Magnoliopsida</taxon>
        <taxon>eudicotyledons</taxon>
        <taxon>Gunneridae</taxon>
        <taxon>Pentapetalae</taxon>
        <taxon>rosids</taxon>
        <taxon>fabids</taxon>
        <taxon>Fabales</taxon>
        <taxon>Fabaceae</taxon>
        <taxon>Papilionoideae</taxon>
        <taxon>50 kb inversion clade</taxon>
        <taxon>NPAAA clade</taxon>
        <taxon>indigoferoid/millettioid clade</taxon>
        <taxon>Phaseoleae</taxon>
        <taxon>Phaseolus</taxon>
    </lineage>
</organism>
<sequence length="148" mass="15630">MPANRNPNTTDPMGNAATRSANPSREPSFKNAGKGSQSFQNSKINSDSCSCVRSRIGSDRVVYNGGGEEQNFKNSTINSVKMESPTSSSETSSSSRSETTVCCSTSQSFNNHGTGSRKFNDAVINVGGSKAVQGQMDLKRAKSCTASQ</sequence>
<keyword evidence="3" id="KW-1185">Reference proteome</keyword>
<reference evidence="3" key="1">
    <citation type="journal article" date="2014" name="Nat. Genet.">
        <title>A reference genome for common bean and genome-wide analysis of dual domestications.</title>
        <authorList>
            <person name="Schmutz J."/>
            <person name="McClean P.E."/>
            <person name="Mamidi S."/>
            <person name="Wu G.A."/>
            <person name="Cannon S.B."/>
            <person name="Grimwood J."/>
            <person name="Jenkins J."/>
            <person name="Shu S."/>
            <person name="Song Q."/>
            <person name="Chavarro C."/>
            <person name="Torres-Torres M."/>
            <person name="Geffroy V."/>
            <person name="Moghaddam S.M."/>
            <person name="Gao D."/>
            <person name="Abernathy B."/>
            <person name="Barry K."/>
            <person name="Blair M."/>
            <person name="Brick M.A."/>
            <person name="Chovatia M."/>
            <person name="Gepts P."/>
            <person name="Goodstein D.M."/>
            <person name="Gonzales M."/>
            <person name="Hellsten U."/>
            <person name="Hyten D.L."/>
            <person name="Jia G."/>
            <person name="Kelly J.D."/>
            <person name="Kudrna D."/>
            <person name="Lee R."/>
            <person name="Richard M.M."/>
            <person name="Miklas P.N."/>
            <person name="Osorno J.M."/>
            <person name="Rodrigues J."/>
            <person name="Thareau V."/>
            <person name="Urrea C.A."/>
            <person name="Wang M."/>
            <person name="Yu Y."/>
            <person name="Zhang M."/>
            <person name="Wing R.A."/>
            <person name="Cregan P.B."/>
            <person name="Rokhsar D.S."/>
            <person name="Jackson S.A."/>
        </authorList>
    </citation>
    <scope>NUCLEOTIDE SEQUENCE [LARGE SCALE GENOMIC DNA]</scope>
    <source>
        <strain evidence="3">cv. G19833</strain>
    </source>
</reference>
<dbReference type="EMBL" id="CM002289">
    <property type="protein sequence ID" value="ESW30947.1"/>
    <property type="molecule type" value="Genomic_DNA"/>
</dbReference>
<feature type="region of interest" description="Disordered" evidence="1">
    <location>
        <begin position="1"/>
        <end position="118"/>
    </location>
</feature>